<accession>A0A5N7KTB5</accession>
<dbReference type="Proteomes" id="UP000326112">
    <property type="component" value="Unassembled WGS sequence"/>
</dbReference>
<evidence type="ECO:0000256" key="3">
    <source>
        <dbReference type="ARBA" id="ARBA00023211"/>
    </source>
</evidence>
<reference evidence="5 6" key="1">
    <citation type="journal article" date="2020" name="Int. J. Syst. Evol. Microbiol.">
        <title>Pseudomonas kitaguniensis sp. nov., a pathogen causing bacterial rot of Welsh onion in Japan.</title>
        <authorList>
            <person name="Sawada H."/>
            <person name="Fujikawa T."/>
            <person name="Nishiwaki Y."/>
            <person name="Horita H."/>
        </authorList>
    </citation>
    <scope>NUCLEOTIDE SEQUENCE [LARGE SCALE GENOMIC DNA]</scope>
    <source>
        <strain evidence="5 6">MAFF 212408</strain>
    </source>
</reference>
<comment type="similarity">
    <text evidence="4">Belongs to the arginase family.</text>
</comment>
<evidence type="ECO:0000313" key="6">
    <source>
        <dbReference type="Proteomes" id="UP000326112"/>
    </source>
</evidence>
<dbReference type="SUPFAM" id="SSF52768">
    <property type="entry name" value="Arginase/deacetylase"/>
    <property type="match status" value="1"/>
</dbReference>
<dbReference type="Pfam" id="PF00491">
    <property type="entry name" value="Arginase"/>
    <property type="match status" value="1"/>
</dbReference>
<comment type="caution">
    <text evidence="5">The sequence shown here is derived from an EMBL/GenBank/DDBJ whole genome shotgun (WGS) entry which is preliminary data.</text>
</comment>
<dbReference type="InterPro" id="IPR023696">
    <property type="entry name" value="Ureohydrolase_dom_sf"/>
</dbReference>
<organism evidence="5 6">
    <name type="scientific">Pseudomonas kitaguniensis</name>
    <dbReference type="NCBI Taxonomy" id="2607908"/>
    <lineage>
        <taxon>Bacteria</taxon>
        <taxon>Pseudomonadati</taxon>
        <taxon>Pseudomonadota</taxon>
        <taxon>Gammaproteobacteria</taxon>
        <taxon>Pseudomonadales</taxon>
        <taxon>Pseudomonadaceae</taxon>
        <taxon>Pseudomonas</taxon>
    </lineage>
</organism>
<protein>
    <submittedName>
        <fullName evidence="5">Arginase family protein</fullName>
    </submittedName>
</protein>
<evidence type="ECO:0000313" key="5">
    <source>
        <dbReference type="EMBL" id="MPR05367.1"/>
    </source>
</evidence>
<evidence type="ECO:0000256" key="2">
    <source>
        <dbReference type="ARBA" id="ARBA00022801"/>
    </source>
</evidence>
<keyword evidence="1" id="KW-0479">Metal-binding</keyword>
<dbReference type="PROSITE" id="PS51409">
    <property type="entry name" value="ARGINASE_2"/>
    <property type="match status" value="1"/>
</dbReference>
<evidence type="ECO:0000256" key="1">
    <source>
        <dbReference type="ARBA" id="ARBA00022723"/>
    </source>
</evidence>
<proteinExistence type="inferred from homology"/>
<evidence type="ECO:0000256" key="4">
    <source>
        <dbReference type="PROSITE-ProRule" id="PRU00742"/>
    </source>
</evidence>
<dbReference type="RefSeq" id="WP_152748108.1">
    <property type="nucleotide sequence ID" value="NZ_VUAZ01000222.1"/>
</dbReference>
<dbReference type="Gene3D" id="3.40.800.10">
    <property type="entry name" value="Ureohydrolase domain"/>
    <property type="match status" value="1"/>
</dbReference>
<dbReference type="EMBL" id="VUAZ01000222">
    <property type="protein sequence ID" value="MPR05367.1"/>
    <property type="molecule type" value="Genomic_DNA"/>
</dbReference>
<sequence length="301" mass="32134">MNTSNAKTLRLLFPQWQGGNNPPYHFGAQLLSWLAPEAHGPVAEVPVIAPVTAPVTAPSDEQLPIEHGIRGRSALLRQLRSARAIIDEHAPDRLVVLGGDCLVDLAPFAYLNERYAGDLAVLWVDAHPDVLTPRDFPNAHAMVLGHLLGEGDADFAGTVKLALKPANVMYAGLMETSHVENSVIERLGLQHASPAQLADNSEPVLQWLRSTGAKHLAIHLDLDVLDPNGFRSVLFADPQAAAGAFDGVAQGNMTISHVVRLLTDVAAVTDVVGIGIAEHLPWDALALKNMLARLPLIGSAV</sequence>
<keyword evidence="3" id="KW-0464">Manganese</keyword>
<gene>
    <name evidence="5" type="ORF">F0169_26800</name>
</gene>
<dbReference type="PANTHER" id="PTHR43782:SF3">
    <property type="entry name" value="ARGINASE"/>
    <property type="match status" value="1"/>
</dbReference>
<keyword evidence="2" id="KW-0378">Hydrolase</keyword>
<dbReference type="PANTHER" id="PTHR43782">
    <property type="entry name" value="ARGINASE"/>
    <property type="match status" value="1"/>
</dbReference>
<keyword evidence="6" id="KW-1185">Reference proteome</keyword>
<dbReference type="InterPro" id="IPR006035">
    <property type="entry name" value="Ureohydrolase"/>
</dbReference>
<dbReference type="CDD" id="cd09999">
    <property type="entry name" value="Arginase-like_1"/>
    <property type="match status" value="1"/>
</dbReference>
<reference evidence="5 6" key="2">
    <citation type="journal article" date="2023" name="Plant Pathol.">
        <title>Dismantling and reorganizing Pseudomonas marginalis sensu#lato.</title>
        <authorList>
            <person name="Sawada H."/>
            <person name="Fujikawa T."/>
            <person name="Satou M."/>
        </authorList>
    </citation>
    <scope>NUCLEOTIDE SEQUENCE [LARGE SCALE GENOMIC DNA]</scope>
    <source>
        <strain evidence="5 6">MAFF 212408</strain>
    </source>
</reference>
<name>A0A5N7KTB5_9PSED</name>